<dbReference type="Gene3D" id="1.10.1040.20">
    <property type="entry name" value="ProC-like, C-terminal domain"/>
    <property type="match status" value="1"/>
</dbReference>
<dbReference type="SUPFAM" id="SSF51735">
    <property type="entry name" value="NAD(P)-binding Rossmann-fold domains"/>
    <property type="match status" value="1"/>
</dbReference>
<comment type="caution">
    <text evidence="3">The sequence shown here is derived from an EMBL/GenBank/DDBJ whole genome shotgun (WGS) entry which is preliminary data.</text>
</comment>
<dbReference type="Pfam" id="PF10728">
    <property type="entry name" value="DUF2520"/>
    <property type="match status" value="1"/>
</dbReference>
<accession>A0A1V4IN17</accession>
<dbReference type="InterPro" id="IPR018931">
    <property type="entry name" value="DUF2520"/>
</dbReference>
<feature type="domain" description="Putative oxidoreductase/dehydrogenase Rossmann-like" evidence="1">
    <location>
        <begin position="40"/>
        <end position="154"/>
    </location>
</feature>
<dbReference type="InterPro" id="IPR036291">
    <property type="entry name" value="NAD(P)-bd_dom_sf"/>
</dbReference>
<evidence type="ECO:0000259" key="2">
    <source>
        <dbReference type="Pfam" id="PF10728"/>
    </source>
</evidence>
<organism evidence="3 4">
    <name type="scientific">Clostridium oryzae</name>
    <dbReference type="NCBI Taxonomy" id="1450648"/>
    <lineage>
        <taxon>Bacteria</taxon>
        <taxon>Bacillati</taxon>
        <taxon>Bacillota</taxon>
        <taxon>Clostridia</taxon>
        <taxon>Eubacteriales</taxon>
        <taxon>Clostridiaceae</taxon>
        <taxon>Clostridium</taxon>
    </lineage>
</organism>
<dbReference type="InterPro" id="IPR037108">
    <property type="entry name" value="TM1727-like_C_sf"/>
</dbReference>
<dbReference type="InterPro" id="IPR019665">
    <property type="entry name" value="OxRdtase/DH_put_Rossmann_dom"/>
</dbReference>
<dbReference type="SUPFAM" id="SSF48179">
    <property type="entry name" value="6-phosphogluconate dehydrogenase C-terminal domain-like"/>
    <property type="match status" value="1"/>
</dbReference>
<dbReference type="STRING" id="1450648.CLORY_23360"/>
<dbReference type="InterPro" id="IPR008927">
    <property type="entry name" value="6-PGluconate_DH-like_C_sf"/>
</dbReference>
<dbReference type="Gene3D" id="3.40.50.720">
    <property type="entry name" value="NAD(P)-binding Rossmann-like Domain"/>
    <property type="match status" value="1"/>
</dbReference>
<proteinExistence type="predicted"/>
<reference evidence="3 4" key="1">
    <citation type="submission" date="2017-03" db="EMBL/GenBank/DDBJ databases">
        <title>Genome sequence of Clostridium oryzae DSM 28571.</title>
        <authorList>
            <person name="Poehlein A."/>
            <person name="Daniel R."/>
        </authorList>
    </citation>
    <scope>NUCLEOTIDE SEQUENCE [LARGE SCALE GENOMIC DNA]</scope>
    <source>
        <strain evidence="3 4">DSM 28571</strain>
    </source>
</reference>
<dbReference type="Proteomes" id="UP000190080">
    <property type="component" value="Unassembled WGS sequence"/>
</dbReference>
<evidence type="ECO:0000313" key="4">
    <source>
        <dbReference type="Proteomes" id="UP000190080"/>
    </source>
</evidence>
<dbReference type="EMBL" id="MZGV01000023">
    <property type="protein sequence ID" value="OPJ61296.1"/>
    <property type="molecule type" value="Genomic_DNA"/>
</dbReference>
<dbReference type="AlphaFoldDB" id="A0A1V4IN17"/>
<name>A0A1V4IN17_9CLOT</name>
<keyword evidence="4" id="KW-1185">Reference proteome</keyword>
<dbReference type="OrthoDB" id="9810755at2"/>
<evidence type="ECO:0000259" key="1">
    <source>
        <dbReference type="Pfam" id="PF10727"/>
    </source>
</evidence>
<protein>
    <submittedName>
        <fullName evidence="3">Rossmann-like domain protein</fullName>
    </submittedName>
</protein>
<dbReference type="PANTHER" id="PTHR40459:SF1">
    <property type="entry name" value="CONSERVED HYPOTHETICAL ALANINE AND LEUCINE RICH PROTEIN"/>
    <property type="match status" value="1"/>
</dbReference>
<dbReference type="PANTHER" id="PTHR40459">
    <property type="entry name" value="CONSERVED HYPOTHETICAL ALANINE AND LEUCINE RICH PROTEIN"/>
    <property type="match status" value="1"/>
</dbReference>
<evidence type="ECO:0000313" key="3">
    <source>
        <dbReference type="EMBL" id="OPJ61296.1"/>
    </source>
</evidence>
<feature type="domain" description="DUF2520" evidence="2">
    <location>
        <begin position="172"/>
        <end position="296"/>
    </location>
</feature>
<sequence>MGGIVRAAPFYFVSIFNTAHIFTNETYFITGTLPLEVIPIKIGFIGAGKVGFSVGKLFKINSLDLSGYYSRNFHSAEAAAEFTNSSAFYDIEALIKCSDIIFITVPDDEIYKTYLNIKQFDLSNKILCHTSGSLSSQIFSDIDKMNAFSYSIHPIFPVSNKYESYKYLKDSLFTIEGSKERLDYIIELFRSINLNIIPITSTDKSLYHLASVTVSNLFLALLKRSCDYLSVYGFSEKEAISMLYPLITSNVNSALENGIDNSLTGPVQRNDIETIKHHLEHMPAEHVDTYCDLSKELISIAKRKNSEIDYSYMEKLLGGM</sequence>
<dbReference type="RefSeq" id="WP_139376024.1">
    <property type="nucleotide sequence ID" value="NZ_MZGV01000023.1"/>
</dbReference>
<dbReference type="Pfam" id="PF10727">
    <property type="entry name" value="Rossmann-like"/>
    <property type="match status" value="1"/>
</dbReference>
<gene>
    <name evidence="3" type="ORF">CLORY_23360</name>
</gene>